<dbReference type="FunFam" id="1.10.287.180:FF:000001">
    <property type="entry name" value="Transcription elongation factor GreA"/>
    <property type="match status" value="1"/>
</dbReference>
<comment type="function">
    <text evidence="6 8">Necessary for efficient RNA polymerase transcription elongation past template-encoded arresting sites. The arresting sites in DNA have the property of trapping a certain fraction of elongating RNA polymerases that pass through, resulting in locked ternary complexes. Cleavage of the nascent transcript by cleavage factors such as GreA or GreB allows the resumption of elongation from the new 3'terminus. GreA releases sequences of 2 to 3 nucleotides.</text>
</comment>
<evidence type="ECO:0000259" key="10">
    <source>
        <dbReference type="Pfam" id="PF03449"/>
    </source>
</evidence>
<dbReference type="PROSITE" id="PS00830">
    <property type="entry name" value="GREAB_2"/>
    <property type="match status" value="1"/>
</dbReference>
<dbReference type="KEGG" id="bnm:BALAC2494_00240"/>
<evidence type="ECO:0000256" key="2">
    <source>
        <dbReference type="ARBA" id="ARBA00013729"/>
    </source>
</evidence>
<dbReference type="InterPro" id="IPR036953">
    <property type="entry name" value="GreA/GreB_C_sf"/>
</dbReference>
<dbReference type="InterPro" id="IPR023459">
    <property type="entry name" value="Tscrpt_elong_fac_GreA/B_fam"/>
</dbReference>
<evidence type="ECO:0000256" key="4">
    <source>
        <dbReference type="ARBA" id="ARBA00023125"/>
    </source>
</evidence>
<name>A0A806FTH7_BIFAN</name>
<protein>
    <recommendedName>
        <fullName evidence="2 8">Transcription elongation factor GreA</fullName>
    </recommendedName>
    <alternativeName>
        <fullName evidence="7 8">Transcript cleavage factor GreA</fullName>
    </alternativeName>
</protein>
<sequence length="203" mass="22610">MTRLCSWWTSSPRAERTGFQGHRWNAGALAVQWRHKPRHMEGHMEQEEKVVLLTQEAYDKMKEELAHREGEYRDEITERIAAARAEGDLSENGGYQAAREEQSKNEGRINELIVKLRNAKIIEAPKAGEVGNGSLVTIELGGNEMQYVIGSRDITVATDYDVISPESPIGGAIIGHKVGDVVTYKAPNGREISVTIKESEPLN</sequence>
<dbReference type="PANTHER" id="PTHR30437:SF4">
    <property type="entry name" value="TRANSCRIPTION ELONGATION FACTOR GREA"/>
    <property type="match status" value="1"/>
</dbReference>
<feature type="domain" description="Transcription elongation factor GreA/GreB N-terminal" evidence="10">
    <location>
        <begin position="52"/>
        <end position="121"/>
    </location>
</feature>
<dbReference type="Gene3D" id="3.10.50.30">
    <property type="entry name" value="Transcription elongation factor, GreA/GreB, C-terminal domain"/>
    <property type="match status" value="1"/>
</dbReference>
<dbReference type="PANTHER" id="PTHR30437">
    <property type="entry name" value="TRANSCRIPTION ELONGATION FACTOR GREA"/>
    <property type="match status" value="1"/>
</dbReference>
<proteinExistence type="inferred from homology"/>
<accession>A0A806FTH7</accession>
<evidence type="ECO:0000256" key="1">
    <source>
        <dbReference type="ARBA" id="ARBA00008213"/>
    </source>
</evidence>
<dbReference type="GO" id="GO:0032784">
    <property type="term" value="P:regulation of DNA-templated transcription elongation"/>
    <property type="evidence" value="ECO:0007669"/>
    <property type="project" value="UniProtKB-UniRule"/>
</dbReference>
<dbReference type="GO" id="GO:0006354">
    <property type="term" value="P:DNA-templated transcription elongation"/>
    <property type="evidence" value="ECO:0007669"/>
    <property type="project" value="TreeGrafter"/>
</dbReference>
<dbReference type="Proteomes" id="UP000008394">
    <property type="component" value="Chromosome"/>
</dbReference>
<keyword evidence="3 8" id="KW-0805">Transcription regulation</keyword>
<evidence type="ECO:0000256" key="7">
    <source>
        <dbReference type="ARBA" id="ARBA00030776"/>
    </source>
</evidence>
<evidence type="ECO:0000256" key="6">
    <source>
        <dbReference type="ARBA" id="ARBA00024916"/>
    </source>
</evidence>
<comment type="similarity">
    <text evidence="1 8">Belongs to the GreA/GreB family.</text>
</comment>
<evidence type="ECO:0000256" key="5">
    <source>
        <dbReference type="ARBA" id="ARBA00023163"/>
    </source>
</evidence>
<dbReference type="InterPro" id="IPR022691">
    <property type="entry name" value="Tscrpt_elong_fac_GreA/B_N"/>
</dbReference>
<keyword evidence="5 8" id="KW-0804">Transcription</keyword>
<evidence type="ECO:0000256" key="3">
    <source>
        <dbReference type="ARBA" id="ARBA00023015"/>
    </source>
</evidence>
<dbReference type="HAMAP" id="MF_00105">
    <property type="entry name" value="GreA_GreB"/>
    <property type="match status" value="1"/>
</dbReference>
<organism evidence="11 12">
    <name type="scientific">Bifidobacterium animalis subsp. lactis CNCM I-2494</name>
    <dbReference type="NCBI Taxonomy" id="1042403"/>
    <lineage>
        <taxon>Bacteria</taxon>
        <taxon>Bacillati</taxon>
        <taxon>Actinomycetota</taxon>
        <taxon>Actinomycetes</taxon>
        <taxon>Bifidobacteriales</taxon>
        <taxon>Bifidobacteriaceae</taxon>
        <taxon>Bifidobacterium</taxon>
    </lineage>
</organism>
<keyword evidence="4 8" id="KW-0238">DNA-binding</keyword>
<dbReference type="SUPFAM" id="SSF54534">
    <property type="entry name" value="FKBP-like"/>
    <property type="match status" value="1"/>
</dbReference>
<dbReference type="InterPro" id="IPR018151">
    <property type="entry name" value="TF_GreA/GreB_CS"/>
</dbReference>
<dbReference type="PROSITE" id="PS00829">
    <property type="entry name" value="GREAB_1"/>
    <property type="match status" value="1"/>
</dbReference>
<dbReference type="GO" id="GO:0070063">
    <property type="term" value="F:RNA polymerase binding"/>
    <property type="evidence" value="ECO:0007669"/>
    <property type="project" value="InterPro"/>
</dbReference>
<reference evidence="11 12" key="1">
    <citation type="journal article" date="2011" name="J. Bacteriol.">
        <title>Genome Sequence of the Probiotic Strain Bifidobacterium animalis subsp. lactis CNCM I-2494.</title>
        <authorList>
            <person name="Chervaux C."/>
            <person name="Grimaldi C."/>
            <person name="Bolotin A."/>
            <person name="Quinquis B."/>
            <person name="Legrain-Raspaud S."/>
            <person name="van Hylckama Vlieg J.E."/>
            <person name="Denariaz G."/>
            <person name="Smokvina T."/>
        </authorList>
    </citation>
    <scope>NUCLEOTIDE SEQUENCE [LARGE SCALE GENOMIC DNA]</scope>
    <source>
        <strain evidence="11 12">CNCM I-2494</strain>
    </source>
</reference>
<feature type="domain" description="Transcription elongation factor GreA/GreB C-terminal" evidence="9">
    <location>
        <begin position="127"/>
        <end position="198"/>
    </location>
</feature>
<evidence type="ECO:0000256" key="8">
    <source>
        <dbReference type="HAMAP-Rule" id="MF_00105"/>
    </source>
</evidence>
<evidence type="ECO:0000313" key="11">
    <source>
        <dbReference type="EMBL" id="AEK30461.1"/>
    </source>
</evidence>
<dbReference type="GO" id="GO:0003677">
    <property type="term" value="F:DNA binding"/>
    <property type="evidence" value="ECO:0007669"/>
    <property type="project" value="UniProtKB-UniRule"/>
</dbReference>
<dbReference type="SUPFAM" id="SSF46557">
    <property type="entry name" value="GreA transcript cleavage protein, N-terminal domain"/>
    <property type="match status" value="1"/>
</dbReference>
<dbReference type="Gene3D" id="1.10.287.180">
    <property type="entry name" value="Transcription elongation factor, GreA/GreB, N-terminal domain"/>
    <property type="match status" value="1"/>
</dbReference>
<evidence type="ECO:0000313" key="12">
    <source>
        <dbReference type="Proteomes" id="UP000008394"/>
    </source>
</evidence>
<dbReference type="Pfam" id="PF03449">
    <property type="entry name" value="GreA_GreB_N"/>
    <property type="match status" value="1"/>
</dbReference>
<dbReference type="AlphaFoldDB" id="A0A806FTH7"/>
<dbReference type="EMBL" id="CP002915">
    <property type="protein sequence ID" value="AEK30461.1"/>
    <property type="molecule type" value="Genomic_DNA"/>
</dbReference>
<gene>
    <name evidence="8" type="primary">greA</name>
    <name evidence="11" type="ORF">BALAC2494_00240</name>
</gene>
<dbReference type="Pfam" id="PF01272">
    <property type="entry name" value="GreA_GreB"/>
    <property type="match status" value="1"/>
</dbReference>
<dbReference type="InterPro" id="IPR028624">
    <property type="entry name" value="Tscrpt_elong_fac_GreA/B"/>
</dbReference>
<dbReference type="InterPro" id="IPR036805">
    <property type="entry name" value="Tscrpt_elong_fac_GreA/B_N_sf"/>
</dbReference>
<evidence type="ECO:0000259" key="9">
    <source>
        <dbReference type="Pfam" id="PF01272"/>
    </source>
</evidence>
<dbReference type="InterPro" id="IPR001437">
    <property type="entry name" value="Tscrpt_elong_fac_GreA/B_C"/>
</dbReference>